<evidence type="ECO:0000256" key="2">
    <source>
        <dbReference type="ARBA" id="ARBA00023125"/>
    </source>
</evidence>
<dbReference type="STRING" id="47871.GA0070608_6345"/>
<dbReference type="Gene3D" id="1.10.357.10">
    <property type="entry name" value="Tetracycline Repressor, domain 2"/>
    <property type="match status" value="1"/>
</dbReference>
<dbReference type="PROSITE" id="PS50977">
    <property type="entry name" value="HTH_TETR_2"/>
    <property type="match status" value="1"/>
</dbReference>
<dbReference type="Pfam" id="PF16859">
    <property type="entry name" value="TetR_C_11"/>
    <property type="match status" value="1"/>
</dbReference>
<keyword evidence="2 4" id="KW-0238">DNA-binding</keyword>
<reference evidence="6 7" key="1">
    <citation type="submission" date="2016-06" db="EMBL/GenBank/DDBJ databases">
        <authorList>
            <person name="Kjaerup R.B."/>
            <person name="Dalgaard T.S."/>
            <person name="Juul-Madsen H.R."/>
        </authorList>
    </citation>
    <scope>NUCLEOTIDE SEQUENCE [LARGE SCALE GENOMIC DNA]</scope>
    <source>
        <strain evidence="6 7">DSM 43363</strain>
    </source>
</reference>
<evidence type="ECO:0000259" key="5">
    <source>
        <dbReference type="PROSITE" id="PS50977"/>
    </source>
</evidence>
<dbReference type="GO" id="GO:0003700">
    <property type="term" value="F:DNA-binding transcription factor activity"/>
    <property type="evidence" value="ECO:0007669"/>
    <property type="project" value="TreeGrafter"/>
</dbReference>
<dbReference type="InterPro" id="IPR023772">
    <property type="entry name" value="DNA-bd_HTH_TetR-type_CS"/>
</dbReference>
<dbReference type="InterPro" id="IPR011075">
    <property type="entry name" value="TetR_C"/>
</dbReference>
<dbReference type="AlphaFoldDB" id="A0A1C6W631"/>
<dbReference type="Gene3D" id="1.10.10.60">
    <property type="entry name" value="Homeodomain-like"/>
    <property type="match status" value="1"/>
</dbReference>
<dbReference type="Proteomes" id="UP000199343">
    <property type="component" value="Unassembled WGS sequence"/>
</dbReference>
<proteinExistence type="predicted"/>
<dbReference type="InterPro" id="IPR050109">
    <property type="entry name" value="HTH-type_TetR-like_transc_reg"/>
</dbReference>
<evidence type="ECO:0000256" key="4">
    <source>
        <dbReference type="PROSITE-ProRule" id="PRU00335"/>
    </source>
</evidence>
<dbReference type="InterPro" id="IPR036271">
    <property type="entry name" value="Tet_transcr_reg_TetR-rel_C_sf"/>
</dbReference>
<evidence type="ECO:0000256" key="1">
    <source>
        <dbReference type="ARBA" id="ARBA00023015"/>
    </source>
</evidence>
<dbReference type="EMBL" id="FMIC01000002">
    <property type="protein sequence ID" value="SCL74025.1"/>
    <property type="molecule type" value="Genomic_DNA"/>
</dbReference>
<evidence type="ECO:0000313" key="6">
    <source>
        <dbReference type="EMBL" id="SCL74025.1"/>
    </source>
</evidence>
<protein>
    <submittedName>
        <fullName evidence="6">Transcriptional regulator, TetR family</fullName>
    </submittedName>
</protein>
<evidence type="ECO:0000313" key="7">
    <source>
        <dbReference type="Proteomes" id="UP000199343"/>
    </source>
</evidence>
<dbReference type="GO" id="GO:0000976">
    <property type="term" value="F:transcription cis-regulatory region binding"/>
    <property type="evidence" value="ECO:0007669"/>
    <property type="project" value="TreeGrafter"/>
</dbReference>
<name>A0A1C6W631_9ACTN</name>
<organism evidence="6 7">
    <name type="scientific">Micromonospora peucetia</name>
    <dbReference type="NCBI Taxonomy" id="47871"/>
    <lineage>
        <taxon>Bacteria</taxon>
        <taxon>Bacillati</taxon>
        <taxon>Actinomycetota</taxon>
        <taxon>Actinomycetes</taxon>
        <taxon>Micromonosporales</taxon>
        <taxon>Micromonosporaceae</taxon>
        <taxon>Micromonospora</taxon>
    </lineage>
</organism>
<dbReference type="PANTHER" id="PTHR30055">
    <property type="entry name" value="HTH-TYPE TRANSCRIPTIONAL REGULATOR RUTR"/>
    <property type="match status" value="1"/>
</dbReference>
<accession>A0A1C6W631</accession>
<sequence length="234" mass="25494">MHGYVRTQPFRRCATLFHVTTEKRRAPAGAAVLRDDITTAIRDAVMHELAVVGYARLSIEAVARRAGVSKAAVYRRWSSKLDLVLEIVGSVAGQRLQLPDTGSLTGDLELVFMIMSRALRHKLASQIIPDLLAEAARNPKIGQTLQQALHTYQQAMGERLISRAVARGELAAGLDHRVATDLIVGPLYWRLAVARVPLEPADVPRLVAAVVGALRAACELPRPPQDEVALVPQP</sequence>
<feature type="domain" description="HTH tetR-type" evidence="5">
    <location>
        <begin position="35"/>
        <end position="95"/>
    </location>
</feature>
<evidence type="ECO:0000256" key="3">
    <source>
        <dbReference type="ARBA" id="ARBA00023163"/>
    </source>
</evidence>
<dbReference type="InterPro" id="IPR009057">
    <property type="entry name" value="Homeodomain-like_sf"/>
</dbReference>
<dbReference type="InterPro" id="IPR001647">
    <property type="entry name" value="HTH_TetR"/>
</dbReference>
<dbReference type="Pfam" id="PF00440">
    <property type="entry name" value="TetR_N"/>
    <property type="match status" value="1"/>
</dbReference>
<keyword evidence="3" id="KW-0804">Transcription</keyword>
<dbReference type="SUPFAM" id="SSF46689">
    <property type="entry name" value="Homeodomain-like"/>
    <property type="match status" value="1"/>
</dbReference>
<dbReference type="PANTHER" id="PTHR30055:SF148">
    <property type="entry name" value="TETR-FAMILY TRANSCRIPTIONAL REGULATOR"/>
    <property type="match status" value="1"/>
</dbReference>
<dbReference type="PROSITE" id="PS01081">
    <property type="entry name" value="HTH_TETR_1"/>
    <property type="match status" value="1"/>
</dbReference>
<keyword evidence="1" id="KW-0805">Transcription regulation</keyword>
<gene>
    <name evidence="6" type="ORF">GA0070608_6345</name>
</gene>
<feature type="DNA-binding region" description="H-T-H motif" evidence="4">
    <location>
        <begin position="58"/>
        <end position="77"/>
    </location>
</feature>
<dbReference type="SUPFAM" id="SSF48498">
    <property type="entry name" value="Tetracyclin repressor-like, C-terminal domain"/>
    <property type="match status" value="1"/>
</dbReference>